<organism evidence="1">
    <name type="scientific">Anguilla anguilla</name>
    <name type="common">European freshwater eel</name>
    <name type="synonym">Muraena anguilla</name>
    <dbReference type="NCBI Taxonomy" id="7936"/>
    <lineage>
        <taxon>Eukaryota</taxon>
        <taxon>Metazoa</taxon>
        <taxon>Chordata</taxon>
        <taxon>Craniata</taxon>
        <taxon>Vertebrata</taxon>
        <taxon>Euteleostomi</taxon>
        <taxon>Actinopterygii</taxon>
        <taxon>Neopterygii</taxon>
        <taxon>Teleostei</taxon>
        <taxon>Anguilliformes</taxon>
        <taxon>Anguillidae</taxon>
        <taxon>Anguilla</taxon>
    </lineage>
</organism>
<protein>
    <submittedName>
        <fullName evidence="1">Uncharacterized protein</fullName>
    </submittedName>
</protein>
<dbReference type="EMBL" id="GBXM01001364">
    <property type="protein sequence ID" value="JAI07214.1"/>
    <property type="molecule type" value="Transcribed_RNA"/>
</dbReference>
<name>A0A0E9XZT4_ANGAN</name>
<sequence>MLLILFHSPLQFGVLVH</sequence>
<reference evidence="1" key="2">
    <citation type="journal article" date="2015" name="Fish Shellfish Immunol.">
        <title>Early steps in the European eel (Anguilla anguilla)-Vibrio vulnificus interaction in the gills: Role of the RtxA13 toxin.</title>
        <authorList>
            <person name="Callol A."/>
            <person name="Pajuelo D."/>
            <person name="Ebbesson L."/>
            <person name="Teles M."/>
            <person name="MacKenzie S."/>
            <person name="Amaro C."/>
        </authorList>
    </citation>
    <scope>NUCLEOTIDE SEQUENCE</scope>
</reference>
<proteinExistence type="predicted"/>
<evidence type="ECO:0000313" key="1">
    <source>
        <dbReference type="EMBL" id="JAI07214.1"/>
    </source>
</evidence>
<reference evidence="1" key="1">
    <citation type="submission" date="2014-11" db="EMBL/GenBank/DDBJ databases">
        <authorList>
            <person name="Amaro Gonzalez C."/>
        </authorList>
    </citation>
    <scope>NUCLEOTIDE SEQUENCE</scope>
</reference>
<accession>A0A0E9XZT4</accession>
<dbReference type="AlphaFoldDB" id="A0A0E9XZT4"/>